<dbReference type="AlphaFoldDB" id="A0A2R5GHP9"/>
<sequence length="120" mass="13407">MEEGCPFSKNLSTSCAFWECVERLEPTRICPGPRLRNEGAASLRGFQCSGRWRKRAKVPCELRDTPMGLCERRQATEHGLVLEVYEPRPRATGVAANLVTQIAPLRRQVPRLGLAWSVAG</sequence>
<dbReference type="EMBL" id="BEYU01000071">
    <property type="protein sequence ID" value="GBG30115.1"/>
    <property type="molecule type" value="Genomic_DNA"/>
</dbReference>
<keyword evidence="2" id="KW-1185">Reference proteome</keyword>
<name>A0A2R5GHP9_9STRA</name>
<comment type="caution">
    <text evidence="1">The sequence shown here is derived from an EMBL/GenBank/DDBJ whole genome shotgun (WGS) entry which is preliminary data.</text>
</comment>
<reference evidence="1 2" key="1">
    <citation type="submission" date="2017-12" db="EMBL/GenBank/DDBJ databases">
        <title>Sequencing, de novo assembly and annotation of complete genome of a new Thraustochytrid species, strain FCC1311.</title>
        <authorList>
            <person name="Sedici K."/>
            <person name="Godart F."/>
            <person name="Aiese Cigliano R."/>
            <person name="Sanseverino W."/>
            <person name="Barakat M."/>
            <person name="Ortet P."/>
            <person name="Marechal E."/>
            <person name="Cagnac O."/>
            <person name="Amato A."/>
        </authorList>
    </citation>
    <scope>NUCLEOTIDE SEQUENCE [LARGE SCALE GENOMIC DNA]</scope>
</reference>
<gene>
    <name evidence="1" type="ORF">FCC1311_063352</name>
</gene>
<evidence type="ECO:0000313" key="2">
    <source>
        <dbReference type="Proteomes" id="UP000241890"/>
    </source>
</evidence>
<protein>
    <submittedName>
        <fullName evidence="1">Uncharacterized protein</fullName>
    </submittedName>
</protein>
<accession>A0A2R5GHP9</accession>
<dbReference type="Proteomes" id="UP000241890">
    <property type="component" value="Unassembled WGS sequence"/>
</dbReference>
<dbReference type="InParanoid" id="A0A2R5GHP9"/>
<organism evidence="1 2">
    <name type="scientific">Hondaea fermentalgiana</name>
    <dbReference type="NCBI Taxonomy" id="2315210"/>
    <lineage>
        <taxon>Eukaryota</taxon>
        <taxon>Sar</taxon>
        <taxon>Stramenopiles</taxon>
        <taxon>Bigyra</taxon>
        <taxon>Labyrinthulomycetes</taxon>
        <taxon>Thraustochytrida</taxon>
        <taxon>Thraustochytriidae</taxon>
        <taxon>Hondaea</taxon>
    </lineage>
</organism>
<proteinExistence type="predicted"/>
<evidence type="ECO:0000313" key="1">
    <source>
        <dbReference type="EMBL" id="GBG30115.1"/>
    </source>
</evidence>